<dbReference type="Proteomes" id="UP000306340">
    <property type="component" value="Unassembled WGS sequence"/>
</dbReference>
<gene>
    <name evidence="3" type="ORF">FAZ78_25170</name>
</gene>
<reference evidence="3 4" key="1">
    <citation type="submission" date="2019-04" db="EMBL/GenBank/DDBJ databases">
        <title>Crypto-aerobic microbial life in anoxic (sulfidic) marine sediments.</title>
        <authorList>
            <person name="Bhattacharya S."/>
            <person name="Roy C."/>
            <person name="Mondal N."/>
            <person name="Sarkar J."/>
            <person name="Mandal S."/>
            <person name="Rameez M.J."/>
            <person name="Ghosh W."/>
        </authorList>
    </citation>
    <scope>NUCLEOTIDE SEQUENCE [LARGE SCALE GENOMIC DNA]</scope>
    <source>
        <strain evidence="3 4">SBBC</strain>
    </source>
</reference>
<evidence type="ECO:0000313" key="3">
    <source>
        <dbReference type="EMBL" id="TKA93930.1"/>
    </source>
</evidence>
<name>A0A4U0YNH6_9RHOB</name>
<dbReference type="InterPro" id="IPR025827">
    <property type="entry name" value="Zn_ribbon_recom_dom"/>
</dbReference>
<dbReference type="Pfam" id="PF13408">
    <property type="entry name" value="Zn_ribbon_recom"/>
    <property type="match status" value="1"/>
</dbReference>
<sequence>MACGCCGGGFAKISKEGFGCSSARNKGSAVCTNMLSIRRTDLEATVLTALEHHLMDPDLVEAFCLAYAEERNRLQAAASAGRSGLEKELAQVTRDHARLVEAIIAGVPADQVKDKMITLDARRKTLETQLSATPADDPLRFHPSMAKTYRDRVATLIRTLGDAEGMEEAKEVVRSLIDRIVLTPAPDGKSLTIDLEGALAGLLALATGRPLQEVRQASDKQKAPGVERGAVDIIGELVLVAGTGFEPVTFRL</sequence>
<protein>
    <recommendedName>
        <fullName evidence="2">Recombinase zinc beta ribbon domain-containing protein</fullName>
    </recommendedName>
</protein>
<evidence type="ECO:0000313" key="4">
    <source>
        <dbReference type="Proteomes" id="UP000306340"/>
    </source>
</evidence>
<feature type="coiled-coil region" evidence="1">
    <location>
        <begin position="82"/>
        <end position="129"/>
    </location>
</feature>
<dbReference type="AlphaFoldDB" id="A0A4U0YNH6"/>
<organism evidence="3 4">
    <name type="scientific">Cereibacter changlensis</name>
    <dbReference type="NCBI Taxonomy" id="402884"/>
    <lineage>
        <taxon>Bacteria</taxon>
        <taxon>Pseudomonadati</taxon>
        <taxon>Pseudomonadota</taxon>
        <taxon>Alphaproteobacteria</taxon>
        <taxon>Rhodobacterales</taxon>
        <taxon>Paracoccaceae</taxon>
        <taxon>Cereibacter</taxon>
    </lineage>
</organism>
<comment type="caution">
    <text evidence="3">The sequence shown here is derived from an EMBL/GenBank/DDBJ whole genome shotgun (WGS) entry which is preliminary data.</text>
</comment>
<evidence type="ECO:0000256" key="1">
    <source>
        <dbReference type="SAM" id="Coils"/>
    </source>
</evidence>
<dbReference type="EMBL" id="SWAU01000557">
    <property type="protein sequence ID" value="TKA93930.1"/>
    <property type="molecule type" value="Genomic_DNA"/>
</dbReference>
<evidence type="ECO:0000259" key="2">
    <source>
        <dbReference type="Pfam" id="PF13408"/>
    </source>
</evidence>
<proteinExistence type="predicted"/>
<keyword evidence="1" id="KW-0175">Coiled coil</keyword>
<feature type="domain" description="Recombinase zinc beta ribbon" evidence="2">
    <location>
        <begin position="2"/>
        <end position="50"/>
    </location>
</feature>
<accession>A0A4U0YNH6</accession>